<sequence>MTTGLLLLCLGSSGLELNPSISQVILSINSSFSITCSGWNDVTWRFKREEKVPEFHVEKPSSSSSVLSLEQVTWRHTGVYVCSENGTDETREVAVFVPDPEVWFLENDHLMVTKTREEGMIPCLVTNPSINITLYESDSEIMVEGSYNPSVGFSAALEDRTYKCKGELNGEEKESVAPGALDPYINASKTVLKQGEMLNVNCTVHGVELVFFSWDFPHKDVGDIEPLTDVLSSMSMRSCLNITDVSLARSGQYDCHVHEGVLNQRASASINITVLGKSCRFDKSCVFSPALFSQVAILAAVLALVVIAIISIIILIAVWRKKPRYEIRWKVIESVSLDGHEYIYVDPIHLPYDLAWEMPRDGLVLGRTLGSGAFGRVVEATAYGLGRSQSATKVAVKMLKSTARRSETQALMSELKIMSHLGPHLNIVNLLGACTKHGPLYLVTEYCRFGDLVDYLHRNKHSFLQYYADKNHTANAEEEYSNIFTGHISVLCRYVSFGSERDGGYMDMTKDEQTEYVPMQELTDTIKYADIQPSPYESPYQSNECVFITGHRVDRSLVISDSPLLSYTDLVGFSYQVAKGMEFLASKNCVHRDLAARNVLICEGKLAKICDFGLARDIMHDNNYISKGSTFLPLKWMAPESIFHNLYTTLSDVWSYGILLWEIFTLGGTPYPDLPMNELFYSALKRGYRMAKPSYASDDIYEVMRKCWDEKFEKRPEFSFLVHTMGNMLSDRYKKKYSQVSDSFLKSDHPAVARVKPRVPSPFPNAFPPQYPSSDLSPNPAPRPQADGEPHNEYIIPIPDPRPEEETQDGPVLMEIPSR</sequence>
<proteinExistence type="inferred from homology"/>
<keyword evidence="12 23" id="KW-1133">Transmembrane helix</keyword>
<evidence type="ECO:0000256" key="17">
    <source>
        <dbReference type="ARBA" id="ARBA00023180"/>
    </source>
</evidence>
<evidence type="ECO:0000256" key="12">
    <source>
        <dbReference type="ARBA" id="ARBA00022989"/>
    </source>
</evidence>
<dbReference type="InterPro" id="IPR036179">
    <property type="entry name" value="Ig-like_dom_sf"/>
</dbReference>
<evidence type="ECO:0000256" key="9">
    <source>
        <dbReference type="ARBA" id="ARBA00022777"/>
    </source>
</evidence>
<evidence type="ECO:0000313" key="27">
    <source>
        <dbReference type="Ensembl" id="ENSSANP00000009087.1"/>
    </source>
</evidence>
<dbReference type="InterPro" id="IPR013783">
    <property type="entry name" value="Ig-like_fold"/>
</dbReference>
<dbReference type="PROSITE" id="PS50835">
    <property type="entry name" value="IG_LIKE"/>
    <property type="match status" value="2"/>
</dbReference>
<dbReference type="InterPro" id="IPR000719">
    <property type="entry name" value="Prot_kinase_dom"/>
</dbReference>
<keyword evidence="14" id="KW-0829">Tyrosine-protein kinase</keyword>
<dbReference type="GO" id="GO:0060326">
    <property type="term" value="P:cell chemotaxis"/>
    <property type="evidence" value="ECO:0007669"/>
    <property type="project" value="TreeGrafter"/>
</dbReference>
<dbReference type="FunFam" id="1.10.510.10:FF:000140">
    <property type="entry name" value="Platelet-derived growth factor receptor beta"/>
    <property type="match status" value="1"/>
</dbReference>
<evidence type="ECO:0000256" key="23">
    <source>
        <dbReference type="SAM" id="Phobius"/>
    </source>
</evidence>
<dbReference type="PANTHER" id="PTHR24416">
    <property type="entry name" value="TYROSINE-PROTEIN KINASE RECEPTOR"/>
    <property type="match status" value="1"/>
</dbReference>
<dbReference type="Gene3D" id="2.60.40.10">
    <property type="entry name" value="Immunoglobulins"/>
    <property type="match status" value="3"/>
</dbReference>
<comment type="catalytic activity">
    <reaction evidence="19">
        <text>L-tyrosyl-[protein] + ATP = O-phospho-L-tyrosyl-[protein] + ADP + H(+)</text>
        <dbReference type="Rhea" id="RHEA:10596"/>
        <dbReference type="Rhea" id="RHEA-COMP:10136"/>
        <dbReference type="Rhea" id="RHEA-COMP:20101"/>
        <dbReference type="ChEBI" id="CHEBI:15378"/>
        <dbReference type="ChEBI" id="CHEBI:30616"/>
        <dbReference type="ChEBI" id="CHEBI:46858"/>
        <dbReference type="ChEBI" id="CHEBI:61978"/>
        <dbReference type="ChEBI" id="CHEBI:456216"/>
        <dbReference type="EC" id="2.7.10.1"/>
    </reaction>
</comment>
<dbReference type="InterPro" id="IPR001824">
    <property type="entry name" value="Tyr_kinase_rcpt_3_CS"/>
</dbReference>
<dbReference type="InterPro" id="IPR001245">
    <property type="entry name" value="Ser-Thr/Tyr_kinase_cat_dom"/>
</dbReference>
<evidence type="ECO:0000313" key="28">
    <source>
        <dbReference type="Proteomes" id="UP000472260"/>
    </source>
</evidence>
<evidence type="ECO:0000256" key="8">
    <source>
        <dbReference type="ARBA" id="ARBA00022741"/>
    </source>
</evidence>
<evidence type="ECO:0000256" key="11">
    <source>
        <dbReference type="ARBA" id="ARBA00022843"/>
    </source>
</evidence>
<organism evidence="27 28">
    <name type="scientific">Sinocyclocheilus anshuiensis</name>
    <dbReference type="NCBI Taxonomy" id="1608454"/>
    <lineage>
        <taxon>Eukaryota</taxon>
        <taxon>Metazoa</taxon>
        <taxon>Chordata</taxon>
        <taxon>Craniata</taxon>
        <taxon>Vertebrata</taxon>
        <taxon>Euteleostomi</taxon>
        <taxon>Actinopterygii</taxon>
        <taxon>Neopterygii</taxon>
        <taxon>Teleostei</taxon>
        <taxon>Ostariophysi</taxon>
        <taxon>Cypriniformes</taxon>
        <taxon>Cyprinidae</taxon>
        <taxon>Cyprininae</taxon>
        <taxon>Sinocyclocheilus</taxon>
    </lineage>
</organism>
<dbReference type="InterPro" id="IPR007110">
    <property type="entry name" value="Ig-like_dom"/>
</dbReference>
<keyword evidence="6 21" id="KW-0812">Transmembrane</keyword>
<evidence type="ECO:0000256" key="14">
    <source>
        <dbReference type="ARBA" id="ARBA00023137"/>
    </source>
</evidence>
<dbReference type="SMART" id="SM00219">
    <property type="entry name" value="TyrKc"/>
    <property type="match status" value="1"/>
</dbReference>
<feature type="domain" description="Ig-like" evidence="26">
    <location>
        <begin position="183"/>
        <end position="271"/>
    </location>
</feature>
<protein>
    <recommendedName>
        <fullName evidence="2">receptor protein-tyrosine kinase</fullName>
        <ecNumber evidence="2">2.7.10.1</ecNumber>
    </recommendedName>
</protein>
<evidence type="ECO:0000256" key="5">
    <source>
        <dbReference type="ARBA" id="ARBA00022679"/>
    </source>
</evidence>
<dbReference type="GO" id="GO:0005886">
    <property type="term" value="C:plasma membrane"/>
    <property type="evidence" value="ECO:0007669"/>
    <property type="project" value="UniProtKB-SubCell"/>
</dbReference>
<keyword evidence="16 21" id="KW-0675">Receptor</keyword>
<comment type="subcellular location">
    <subcellularLocation>
        <location evidence="1">Cell membrane</location>
        <topology evidence="1">Single-pass type I membrane protein</topology>
    </subcellularLocation>
    <subcellularLocation>
        <location evidence="21">Membrane</location>
        <topology evidence="21">Single-pass type I membrane protein</topology>
    </subcellularLocation>
</comment>
<dbReference type="Gene3D" id="1.10.510.10">
    <property type="entry name" value="Transferase(Phosphotransferase) domain 1"/>
    <property type="match status" value="1"/>
</dbReference>
<keyword evidence="10 20" id="KW-0067">ATP-binding</keyword>
<dbReference type="PROSITE" id="PS50011">
    <property type="entry name" value="PROTEIN_KINASE_DOM"/>
    <property type="match status" value="1"/>
</dbReference>
<feature type="region of interest" description="Disordered" evidence="22">
    <location>
        <begin position="757"/>
        <end position="819"/>
    </location>
</feature>
<keyword evidence="11" id="KW-0832">Ubl conjugation</keyword>
<dbReference type="PIRSF" id="PIRSF000615">
    <property type="entry name" value="TyrPK_CSF1-R"/>
    <property type="match status" value="1"/>
</dbReference>
<evidence type="ECO:0000256" key="2">
    <source>
        <dbReference type="ARBA" id="ARBA00011902"/>
    </source>
</evidence>
<feature type="chain" id="PRO_5025432745" description="receptor protein-tyrosine kinase" evidence="24">
    <location>
        <begin position="17"/>
        <end position="819"/>
    </location>
</feature>
<feature type="domain" description="Ig-like" evidence="26">
    <location>
        <begin position="1"/>
        <end position="94"/>
    </location>
</feature>
<dbReference type="GO" id="GO:0005524">
    <property type="term" value="F:ATP binding"/>
    <property type="evidence" value="ECO:0007669"/>
    <property type="project" value="UniProtKB-UniRule"/>
</dbReference>
<dbReference type="AlphaFoldDB" id="A0A671KQ72"/>
<evidence type="ECO:0000256" key="15">
    <source>
        <dbReference type="ARBA" id="ARBA00023157"/>
    </source>
</evidence>
<dbReference type="GO" id="GO:0001525">
    <property type="term" value="P:angiogenesis"/>
    <property type="evidence" value="ECO:0007669"/>
    <property type="project" value="TreeGrafter"/>
</dbReference>
<evidence type="ECO:0000259" key="26">
    <source>
        <dbReference type="PROSITE" id="PS50835"/>
    </source>
</evidence>
<accession>A0A671KQ72</accession>
<feature type="transmembrane region" description="Helical" evidence="23">
    <location>
        <begin position="295"/>
        <end position="319"/>
    </location>
</feature>
<evidence type="ECO:0000256" key="6">
    <source>
        <dbReference type="ARBA" id="ARBA00022692"/>
    </source>
</evidence>
<dbReference type="PANTHER" id="PTHR24416:SF53">
    <property type="entry name" value="PLATELET-DERIVED GROWTH FACTOR RECEPTOR BETA"/>
    <property type="match status" value="1"/>
</dbReference>
<keyword evidence="15" id="KW-1015">Disulfide bond</keyword>
<evidence type="ECO:0000256" key="24">
    <source>
        <dbReference type="SAM" id="SignalP"/>
    </source>
</evidence>
<keyword evidence="3" id="KW-1003">Cell membrane</keyword>
<reference evidence="27" key="1">
    <citation type="submission" date="2025-08" db="UniProtKB">
        <authorList>
            <consortium name="Ensembl"/>
        </authorList>
    </citation>
    <scope>IDENTIFICATION</scope>
</reference>
<evidence type="ECO:0000256" key="18">
    <source>
        <dbReference type="ARBA" id="ARBA00023319"/>
    </source>
</evidence>
<evidence type="ECO:0000256" key="10">
    <source>
        <dbReference type="ARBA" id="ARBA00022840"/>
    </source>
</evidence>
<gene>
    <name evidence="27" type="primary">LOC107690880</name>
</gene>
<evidence type="ECO:0000256" key="1">
    <source>
        <dbReference type="ARBA" id="ARBA00004251"/>
    </source>
</evidence>
<keyword evidence="28" id="KW-1185">Reference proteome</keyword>
<keyword evidence="4" id="KW-0597">Phosphoprotein</keyword>
<evidence type="ECO:0000256" key="16">
    <source>
        <dbReference type="ARBA" id="ARBA00023170"/>
    </source>
</evidence>
<evidence type="ECO:0000256" key="7">
    <source>
        <dbReference type="ARBA" id="ARBA00022737"/>
    </source>
</evidence>
<dbReference type="GO" id="GO:0001667">
    <property type="term" value="P:ameboidal-type cell migration"/>
    <property type="evidence" value="ECO:0007669"/>
    <property type="project" value="UniProtKB-ARBA"/>
</dbReference>
<evidence type="ECO:0000256" key="19">
    <source>
        <dbReference type="ARBA" id="ARBA00051243"/>
    </source>
</evidence>
<keyword evidence="18 21" id="KW-0393">Immunoglobulin domain</keyword>
<dbReference type="GO" id="GO:0048407">
    <property type="term" value="F:platelet-derived growth factor binding"/>
    <property type="evidence" value="ECO:0007669"/>
    <property type="project" value="TreeGrafter"/>
</dbReference>
<dbReference type="PROSITE" id="PS00240">
    <property type="entry name" value="RECEPTOR_TYR_KIN_III"/>
    <property type="match status" value="1"/>
</dbReference>
<reference evidence="27" key="2">
    <citation type="submission" date="2025-09" db="UniProtKB">
        <authorList>
            <consortium name="Ensembl"/>
        </authorList>
    </citation>
    <scope>IDENTIFICATION</scope>
</reference>
<keyword evidence="9" id="KW-0418">Kinase</keyword>
<evidence type="ECO:0000259" key="25">
    <source>
        <dbReference type="PROSITE" id="PS50011"/>
    </source>
</evidence>
<dbReference type="InterPro" id="IPR011009">
    <property type="entry name" value="Kinase-like_dom_sf"/>
</dbReference>
<dbReference type="InterPro" id="IPR008266">
    <property type="entry name" value="Tyr_kinase_AS"/>
</dbReference>
<feature type="compositionally biased region" description="Pro residues" evidence="22">
    <location>
        <begin position="759"/>
        <end position="771"/>
    </location>
</feature>
<evidence type="ECO:0000256" key="20">
    <source>
        <dbReference type="PROSITE-ProRule" id="PRU10141"/>
    </source>
</evidence>
<dbReference type="Pfam" id="PF07714">
    <property type="entry name" value="PK_Tyr_Ser-Thr"/>
    <property type="match status" value="1"/>
</dbReference>
<dbReference type="GO" id="GO:0043235">
    <property type="term" value="C:receptor complex"/>
    <property type="evidence" value="ECO:0007669"/>
    <property type="project" value="TreeGrafter"/>
</dbReference>
<keyword evidence="5" id="KW-0808">Transferase</keyword>
<evidence type="ECO:0000256" key="21">
    <source>
        <dbReference type="RuleBase" id="RU000311"/>
    </source>
</evidence>
<dbReference type="FunFam" id="3.30.200.20:FF:000025">
    <property type="entry name" value="Platelet-derived growth factor receptor alpha"/>
    <property type="match status" value="1"/>
</dbReference>
<dbReference type="PROSITE" id="PS00107">
    <property type="entry name" value="PROTEIN_KINASE_ATP"/>
    <property type="match status" value="1"/>
</dbReference>
<dbReference type="Pfam" id="PF25305">
    <property type="entry name" value="Ig_PDGFR_d4"/>
    <property type="match status" value="1"/>
</dbReference>
<keyword evidence="24" id="KW-0732">Signal</keyword>
<evidence type="ECO:0000256" key="3">
    <source>
        <dbReference type="ARBA" id="ARBA00022475"/>
    </source>
</evidence>
<dbReference type="SMART" id="SM00409">
    <property type="entry name" value="IG"/>
    <property type="match status" value="2"/>
</dbReference>
<feature type="binding site" evidence="20">
    <location>
        <position position="397"/>
    </location>
    <ligand>
        <name>ATP</name>
        <dbReference type="ChEBI" id="CHEBI:30616"/>
    </ligand>
</feature>
<evidence type="ECO:0000256" key="4">
    <source>
        <dbReference type="ARBA" id="ARBA00022553"/>
    </source>
</evidence>
<dbReference type="PROSITE" id="PS00109">
    <property type="entry name" value="PROTEIN_KINASE_TYR"/>
    <property type="match status" value="1"/>
</dbReference>
<dbReference type="Ensembl" id="ENSSANT00000009728.1">
    <property type="protein sequence ID" value="ENSSANP00000009087.1"/>
    <property type="gene ID" value="ENSSANG00000005019.1"/>
</dbReference>
<keyword evidence="7" id="KW-0677">Repeat</keyword>
<feature type="signal peptide" evidence="24">
    <location>
        <begin position="1"/>
        <end position="16"/>
    </location>
</feature>
<dbReference type="Proteomes" id="UP000472260">
    <property type="component" value="Unassembled WGS sequence"/>
</dbReference>
<dbReference type="InterPro" id="IPR017441">
    <property type="entry name" value="Protein_kinase_ATP_BS"/>
</dbReference>
<evidence type="ECO:0000256" key="22">
    <source>
        <dbReference type="SAM" id="MobiDB-lite"/>
    </source>
</evidence>
<dbReference type="InterPro" id="IPR020635">
    <property type="entry name" value="Tyr_kinase_cat_dom"/>
</dbReference>
<dbReference type="InterPro" id="IPR003599">
    <property type="entry name" value="Ig_sub"/>
</dbReference>
<comment type="similarity">
    <text evidence="21">Belongs to the protein kinase superfamily. Tyr protein kinase family. CSF-1/PDGF receptor subfamily.</text>
</comment>
<dbReference type="GO" id="GO:0014911">
    <property type="term" value="P:positive regulation of smooth muscle cell migration"/>
    <property type="evidence" value="ECO:0007669"/>
    <property type="project" value="TreeGrafter"/>
</dbReference>
<dbReference type="PRINTS" id="PR00109">
    <property type="entry name" value="TYRKINASE"/>
</dbReference>
<dbReference type="EC" id="2.7.10.1" evidence="2"/>
<keyword evidence="17" id="KW-0325">Glycoprotein</keyword>
<name>A0A671KQ72_9TELE</name>
<keyword evidence="13 23" id="KW-0472">Membrane</keyword>
<dbReference type="SUPFAM" id="SSF48726">
    <property type="entry name" value="Immunoglobulin"/>
    <property type="match status" value="2"/>
</dbReference>
<dbReference type="GO" id="GO:0005019">
    <property type="term" value="F:platelet-derived growth factor beta-receptor activity"/>
    <property type="evidence" value="ECO:0007669"/>
    <property type="project" value="TreeGrafter"/>
</dbReference>
<dbReference type="SUPFAM" id="SSF56112">
    <property type="entry name" value="Protein kinase-like (PK-like)"/>
    <property type="match status" value="1"/>
</dbReference>
<dbReference type="Gene3D" id="3.30.200.20">
    <property type="entry name" value="Phosphorylase Kinase, domain 1"/>
    <property type="match status" value="1"/>
</dbReference>
<evidence type="ECO:0000256" key="13">
    <source>
        <dbReference type="ARBA" id="ARBA00023136"/>
    </source>
</evidence>
<feature type="domain" description="Protein kinase" evidence="25">
    <location>
        <begin position="363"/>
        <end position="729"/>
    </location>
</feature>
<dbReference type="InterPro" id="IPR050122">
    <property type="entry name" value="RTK"/>
</dbReference>
<keyword evidence="8 20" id="KW-0547">Nucleotide-binding</keyword>